<dbReference type="PANTHER" id="PTHR45792">
    <property type="entry name" value="DIACYLGLYCEROL LIPASE HOMOLOG-RELATED"/>
    <property type="match status" value="1"/>
</dbReference>
<reference evidence="17" key="1">
    <citation type="submission" date="2021-11" db="EMBL/GenBank/DDBJ databases">
        <authorList>
            <person name="Herlambang A."/>
            <person name="Guo Y."/>
            <person name="Takashima Y."/>
            <person name="Nishizawa T."/>
        </authorList>
    </citation>
    <scope>NUCLEOTIDE SEQUENCE</scope>
    <source>
        <strain evidence="17">E1425</strain>
    </source>
</reference>
<evidence type="ECO:0000256" key="5">
    <source>
        <dbReference type="ARBA" id="ARBA00022692"/>
    </source>
</evidence>
<evidence type="ECO:0000256" key="4">
    <source>
        <dbReference type="ARBA" id="ARBA00022553"/>
    </source>
</evidence>
<dbReference type="EC" id="3.1.1.116" evidence="14"/>
<dbReference type="OrthoDB" id="438440at2759"/>
<name>A0A9P3H2S5_9FUNG</name>
<protein>
    <recommendedName>
        <fullName evidence="14">sn-1-specific diacylglycerol lipase</fullName>
        <ecNumber evidence="14">3.1.1.116</ecNumber>
    </recommendedName>
</protein>
<comment type="catalytic activity">
    <reaction evidence="13">
        <text>a 1,2-diacyl-sn-glycerol + H2O = a 2-acylglycerol + a fatty acid + H(+)</text>
        <dbReference type="Rhea" id="RHEA:33275"/>
        <dbReference type="ChEBI" id="CHEBI:15377"/>
        <dbReference type="ChEBI" id="CHEBI:15378"/>
        <dbReference type="ChEBI" id="CHEBI:17389"/>
        <dbReference type="ChEBI" id="CHEBI:17815"/>
        <dbReference type="ChEBI" id="CHEBI:28868"/>
        <dbReference type="EC" id="3.1.1.116"/>
    </reaction>
    <physiologicalReaction direction="left-to-right" evidence="13">
        <dbReference type="Rhea" id="RHEA:33276"/>
    </physiologicalReaction>
</comment>
<evidence type="ECO:0000256" key="8">
    <source>
        <dbReference type="ARBA" id="ARBA00022837"/>
    </source>
</evidence>
<evidence type="ECO:0000256" key="15">
    <source>
        <dbReference type="SAM" id="MobiDB-lite"/>
    </source>
</evidence>
<organism evidence="17 18">
    <name type="scientific">Entomortierella parvispora</name>
    <dbReference type="NCBI Taxonomy" id="205924"/>
    <lineage>
        <taxon>Eukaryota</taxon>
        <taxon>Fungi</taxon>
        <taxon>Fungi incertae sedis</taxon>
        <taxon>Mucoromycota</taxon>
        <taxon>Mortierellomycotina</taxon>
        <taxon>Mortierellomycetes</taxon>
        <taxon>Mortierellales</taxon>
        <taxon>Mortierellaceae</taxon>
        <taxon>Entomortierella</taxon>
    </lineage>
</organism>
<dbReference type="AlphaFoldDB" id="A0A9P3H2S5"/>
<keyword evidence="12" id="KW-0472">Membrane</keyword>
<dbReference type="CDD" id="cd00519">
    <property type="entry name" value="Lipase_3"/>
    <property type="match status" value="1"/>
</dbReference>
<evidence type="ECO:0000256" key="11">
    <source>
        <dbReference type="ARBA" id="ARBA00023098"/>
    </source>
</evidence>
<dbReference type="InterPro" id="IPR000008">
    <property type="entry name" value="C2_dom"/>
</dbReference>
<keyword evidence="6" id="KW-0479">Metal-binding</keyword>
<keyword evidence="4" id="KW-0597">Phosphoprotein</keyword>
<comment type="cofactor">
    <cofactor evidence="1">
        <name>Ca(2+)</name>
        <dbReference type="ChEBI" id="CHEBI:29108"/>
    </cofactor>
</comment>
<evidence type="ECO:0000256" key="2">
    <source>
        <dbReference type="ARBA" id="ARBA00004651"/>
    </source>
</evidence>
<evidence type="ECO:0000256" key="14">
    <source>
        <dbReference type="ARBA" id="ARBA00026104"/>
    </source>
</evidence>
<feature type="compositionally biased region" description="Low complexity" evidence="15">
    <location>
        <begin position="17"/>
        <end position="28"/>
    </location>
</feature>
<keyword evidence="8" id="KW-0106">Calcium</keyword>
<evidence type="ECO:0000256" key="1">
    <source>
        <dbReference type="ARBA" id="ARBA00001913"/>
    </source>
</evidence>
<keyword evidence="10" id="KW-1133">Transmembrane helix</keyword>
<accession>A0A9P3H2S5</accession>
<dbReference type="Gene3D" id="3.40.50.1820">
    <property type="entry name" value="alpha/beta hydrolase"/>
    <property type="match status" value="1"/>
</dbReference>
<proteinExistence type="predicted"/>
<dbReference type="InterPro" id="IPR052214">
    <property type="entry name" value="DAG_Lipase-Related"/>
</dbReference>
<evidence type="ECO:0000256" key="13">
    <source>
        <dbReference type="ARBA" id="ARBA00024531"/>
    </source>
</evidence>
<evidence type="ECO:0000313" key="18">
    <source>
        <dbReference type="Proteomes" id="UP000827284"/>
    </source>
</evidence>
<dbReference type="PROSITE" id="PS50004">
    <property type="entry name" value="C2"/>
    <property type="match status" value="1"/>
</dbReference>
<dbReference type="CDD" id="cd00030">
    <property type="entry name" value="C2"/>
    <property type="match status" value="1"/>
</dbReference>
<dbReference type="Pfam" id="PF01764">
    <property type="entry name" value="Lipase_3"/>
    <property type="match status" value="1"/>
</dbReference>
<keyword evidence="5" id="KW-0812">Transmembrane</keyword>
<dbReference type="PANTHER" id="PTHR45792:SF8">
    <property type="entry name" value="DIACYLGLYCEROL LIPASE-ALPHA"/>
    <property type="match status" value="1"/>
</dbReference>
<feature type="compositionally biased region" description="Polar residues" evidence="15">
    <location>
        <begin position="29"/>
        <end position="44"/>
    </location>
</feature>
<feature type="region of interest" description="Disordered" evidence="15">
    <location>
        <begin position="80"/>
        <end position="104"/>
    </location>
</feature>
<dbReference type="GO" id="GO:0016298">
    <property type="term" value="F:lipase activity"/>
    <property type="evidence" value="ECO:0007669"/>
    <property type="project" value="TreeGrafter"/>
</dbReference>
<evidence type="ECO:0000256" key="3">
    <source>
        <dbReference type="ARBA" id="ARBA00022475"/>
    </source>
</evidence>
<feature type="compositionally biased region" description="Low complexity" evidence="15">
    <location>
        <begin position="80"/>
        <end position="95"/>
    </location>
</feature>
<dbReference type="SUPFAM" id="SSF49562">
    <property type="entry name" value="C2 domain (Calcium/lipid-binding domain, CaLB)"/>
    <property type="match status" value="1"/>
</dbReference>
<comment type="caution">
    <text evidence="17">The sequence shown here is derived from an EMBL/GenBank/DDBJ whole genome shotgun (WGS) entry which is preliminary data.</text>
</comment>
<evidence type="ECO:0000256" key="10">
    <source>
        <dbReference type="ARBA" id="ARBA00022989"/>
    </source>
</evidence>
<evidence type="ECO:0000256" key="7">
    <source>
        <dbReference type="ARBA" id="ARBA00022801"/>
    </source>
</evidence>
<evidence type="ECO:0000256" key="6">
    <source>
        <dbReference type="ARBA" id="ARBA00022723"/>
    </source>
</evidence>
<dbReference type="SUPFAM" id="SSF53474">
    <property type="entry name" value="alpha/beta-Hydrolases"/>
    <property type="match status" value="1"/>
</dbReference>
<dbReference type="Pfam" id="PF00168">
    <property type="entry name" value="C2"/>
    <property type="match status" value="1"/>
</dbReference>
<dbReference type="InterPro" id="IPR029058">
    <property type="entry name" value="AB_hydrolase_fold"/>
</dbReference>
<dbReference type="GO" id="GO:0005886">
    <property type="term" value="C:plasma membrane"/>
    <property type="evidence" value="ECO:0007669"/>
    <property type="project" value="UniProtKB-SubCell"/>
</dbReference>
<feature type="domain" description="C2" evidence="16">
    <location>
        <begin position="125"/>
        <end position="242"/>
    </location>
</feature>
<evidence type="ECO:0000256" key="12">
    <source>
        <dbReference type="ARBA" id="ARBA00023136"/>
    </source>
</evidence>
<dbReference type="GO" id="GO:0046872">
    <property type="term" value="F:metal ion binding"/>
    <property type="evidence" value="ECO:0007669"/>
    <property type="project" value="UniProtKB-KW"/>
</dbReference>
<dbReference type="Gene3D" id="2.60.40.150">
    <property type="entry name" value="C2 domain"/>
    <property type="match status" value="1"/>
</dbReference>
<dbReference type="InterPro" id="IPR002921">
    <property type="entry name" value="Fungal_lipase-type"/>
</dbReference>
<keyword evidence="9" id="KW-0442">Lipid degradation</keyword>
<dbReference type="GO" id="GO:0016042">
    <property type="term" value="P:lipid catabolic process"/>
    <property type="evidence" value="ECO:0007669"/>
    <property type="project" value="UniProtKB-KW"/>
</dbReference>
<keyword evidence="7" id="KW-0378">Hydrolase</keyword>
<evidence type="ECO:0000313" key="17">
    <source>
        <dbReference type="EMBL" id="GJJ69066.1"/>
    </source>
</evidence>
<dbReference type="EMBL" id="BQFW01000002">
    <property type="protein sequence ID" value="GJJ69066.1"/>
    <property type="molecule type" value="Genomic_DNA"/>
</dbReference>
<dbReference type="Proteomes" id="UP000827284">
    <property type="component" value="Unassembled WGS sequence"/>
</dbReference>
<feature type="region of interest" description="Disordered" evidence="15">
    <location>
        <begin position="1"/>
        <end position="44"/>
    </location>
</feature>
<sequence length="791" mass="88073">MSSNGFVLPLPRPKPARSSSTLRDSTSLPNLITQQPLRRTSMTSPVTMTAMALPDATGSITATTPATIRASRNIVGSVSTSTLASSSSTATSTTVHGQGLVRSTSSVSSKSAYTTISSPAAQLLTRVSQEIKQRPLRPLPDKRLQINVKRIDLNKVVQRPYVVLTLGDQTYQTSTSEREHGDWNEGFEFRVTYHAQLFDSLQLDLYDKSILLRDTHVGRAEIKLSHLEGLPESFTSFYEIWDKTKSISTISNITEKKTLSSNIGAIQLRIHYRYQKAPQPEEEGDAALANTVPIVPATRISSELEDDSNFLAQLSEAMMDEASDTRFQKYEDPENQESNSRQTQLKFATVIDDEDDANVAVQYPILDMVGSWTIAPETQKVVKAVIRMASAFGQGFELTNAQILTAVVVLERYYRDVTSERMDTGLATLEQVEHAGYFWRFSMACYGWAGINFVGKGNGIIKDFIRWRSDHACAIDFLRIPKEDLLAYEFHASKVFHPSYYVALDRATNSIVLAIRGTMSAFDTLTDLVCEYQQWKGGLVHGGMKTSADWFMANLVPQIVAYISKHKVSSLNIVGHSLGGGTASILTMMLLDHQHEFQSLMNGQFKITCHAFAPACSVSKDLADRYRDVIRCYVYEDDIVSRLSYGSMMDVKTMMLGAVDAASHMGLTKVFLTGTDEDWKPTLEAVSEVRRQIKINPVQNPKLYIAGAVFQMWRHLEEHDCVEMKPASNRLCEEVLIKPAALSQHLLGILDNAFPKARESSMMIPSNRTVSPTTLAREPTIHLTRRPSSSK</sequence>
<comment type="subcellular location">
    <subcellularLocation>
        <location evidence="2">Cell membrane</location>
        <topology evidence="2">Multi-pass membrane protein</topology>
    </subcellularLocation>
</comment>
<evidence type="ECO:0000256" key="9">
    <source>
        <dbReference type="ARBA" id="ARBA00022963"/>
    </source>
</evidence>
<keyword evidence="18" id="KW-1185">Reference proteome</keyword>
<evidence type="ECO:0000259" key="16">
    <source>
        <dbReference type="PROSITE" id="PS50004"/>
    </source>
</evidence>
<keyword evidence="11" id="KW-0443">Lipid metabolism</keyword>
<keyword evidence="3" id="KW-1003">Cell membrane</keyword>
<gene>
    <name evidence="17" type="ORF">EMPS_01412</name>
</gene>
<dbReference type="InterPro" id="IPR035892">
    <property type="entry name" value="C2_domain_sf"/>
</dbReference>
<reference evidence="17" key="2">
    <citation type="journal article" date="2022" name="Microbiol. Resour. Announc.">
        <title>Whole-Genome Sequence of Entomortierella parvispora E1425, a Mucoromycotan Fungus Associated with Burkholderiaceae-Related Endosymbiotic Bacteria.</title>
        <authorList>
            <person name="Herlambang A."/>
            <person name="Guo Y."/>
            <person name="Takashima Y."/>
            <person name="Narisawa K."/>
            <person name="Ohta H."/>
            <person name="Nishizawa T."/>
        </authorList>
    </citation>
    <scope>NUCLEOTIDE SEQUENCE</scope>
    <source>
        <strain evidence="17">E1425</strain>
    </source>
</reference>